<keyword evidence="3" id="KW-1185">Reference proteome</keyword>
<comment type="caution">
    <text evidence="2">The sequence shown here is derived from an EMBL/GenBank/DDBJ whole genome shotgun (WGS) entry which is preliminary data.</text>
</comment>
<dbReference type="PROSITE" id="PS50181">
    <property type="entry name" value="FBOX"/>
    <property type="match status" value="1"/>
</dbReference>
<dbReference type="Pfam" id="PF00646">
    <property type="entry name" value="F-box"/>
    <property type="match status" value="1"/>
</dbReference>
<evidence type="ECO:0000259" key="1">
    <source>
        <dbReference type="PROSITE" id="PS50181"/>
    </source>
</evidence>
<name>A0A1C7MIU7_GRIFR</name>
<dbReference type="Proteomes" id="UP000092993">
    <property type="component" value="Unassembled WGS sequence"/>
</dbReference>
<accession>A0A1C7MIU7</accession>
<dbReference type="OMA" id="HRVWHRS"/>
<gene>
    <name evidence="2" type="ORF">A0H81_03858</name>
</gene>
<evidence type="ECO:0000313" key="3">
    <source>
        <dbReference type="Proteomes" id="UP000092993"/>
    </source>
</evidence>
<dbReference type="STRING" id="5627.A0A1C7MIU7"/>
<reference evidence="2 3" key="1">
    <citation type="submission" date="2016-03" db="EMBL/GenBank/DDBJ databases">
        <title>Whole genome sequencing of Grifola frondosa 9006-11.</title>
        <authorList>
            <person name="Min B."/>
            <person name="Park H."/>
            <person name="Kim J.-G."/>
            <person name="Cho H."/>
            <person name="Oh Y.-L."/>
            <person name="Kong W.-S."/>
            <person name="Choi I.-G."/>
        </authorList>
    </citation>
    <scope>NUCLEOTIDE SEQUENCE [LARGE SCALE GENOMIC DNA]</scope>
    <source>
        <strain evidence="2 3">9006-11</strain>
    </source>
</reference>
<dbReference type="InterPro" id="IPR001810">
    <property type="entry name" value="F-box_dom"/>
</dbReference>
<organism evidence="2 3">
    <name type="scientific">Grifola frondosa</name>
    <name type="common">Maitake</name>
    <name type="synonym">Polyporus frondosus</name>
    <dbReference type="NCBI Taxonomy" id="5627"/>
    <lineage>
        <taxon>Eukaryota</taxon>
        <taxon>Fungi</taxon>
        <taxon>Dikarya</taxon>
        <taxon>Basidiomycota</taxon>
        <taxon>Agaricomycotina</taxon>
        <taxon>Agaricomycetes</taxon>
        <taxon>Polyporales</taxon>
        <taxon>Grifolaceae</taxon>
        <taxon>Grifola</taxon>
    </lineage>
</organism>
<feature type="domain" description="F-box" evidence="1">
    <location>
        <begin position="1"/>
        <end position="49"/>
    </location>
</feature>
<sequence>MSDFESLPVELIADILSELDLASLVVVSYLSRRLLAVSSDSSLNPWRQPILRTLYSPDGVYERSLKHLSVRFVVPRQNWVEILSIAKAHYLLFEATLPNLKDSEWEECFMRRFLPSWVRWKKDSSWKEVFHKILHRVWHRSHSSCTSDEAWTKYLLLNRNGSANELEGASRGFSPLATFHEIKLQNNLAHLETHIRLVVEFADVRILALGVLNKPRSSFTVNHNARIFLHPPGTDKGEDEDEPSIAERSSVISDKSFVSALSHVAEQSESTSTGRHPNLNDVYRRLTYPTTSLSHANYPFYTPGGGDKRWLGSNELEERGMQWVGSLMLTVQIIGPHTKEAFADGPPMQDLDLVFGPGRSQYASMTFADLDVIAPWLELSKRIIGPGLGH</sequence>
<protein>
    <recommendedName>
        <fullName evidence="1">F-box domain-containing protein</fullName>
    </recommendedName>
</protein>
<dbReference type="EMBL" id="LUGG01000003">
    <property type="protein sequence ID" value="OBZ76557.1"/>
    <property type="molecule type" value="Genomic_DNA"/>
</dbReference>
<dbReference type="AlphaFoldDB" id="A0A1C7MIU7"/>
<dbReference type="SUPFAM" id="SSF81383">
    <property type="entry name" value="F-box domain"/>
    <property type="match status" value="1"/>
</dbReference>
<dbReference type="InterPro" id="IPR036047">
    <property type="entry name" value="F-box-like_dom_sf"/>
</dbReference>
<proteinExistence type="predicted"/>
<dbReference type="OrthoDB" id="2532648at2759"/>
<evidence type="ECO:0000313" key="2">
    <source>
        <dbReference type="EMBL" id="OBZ76557.1"/>
    </source>
</evidence>